<evidence type="ECO:0000313" key="3">
    <source>
        <dbReference type="EMBL" id="HJC73567.1"/>
    </source>
</evidence>
<keyword evidence="2" id="KW-0812">Transmembrane</keyword>
<evidence type="ECO:0000256" key="2">
    <source>
        <dbReference type="SAM" id="Phobius"/>
    </source>
</evidence>
<accession>A0A9D2Q634</accession>
<organism evidence="3 4">
    <name type="scientific">Candidatus Mediterraneibacter faecavium</name>
    <dbReference type="NCBI Taxonomy" id="2838668"/>
    <lineage>
        <taxon>Bacteria</taxon>
        <taxon>Bacillati</taxon>
        <taxon>Bacillota</taxon>
        <taxon>Clostridia</taxon>
        <taxon>Lachnospirales</taxon>
        <taxon>Lachnospiraceae</taxon>
        <taxon>Mediterraneibacter</taxon>
    </lineage>
</organism>
<evidence type="ECO:0000256" key="1">
    <source>
        <dbReference type="SAM" id="MobiDB-lite"/>
    </source>
</evidence>
<feature type="transmembrane region" description="Helical" evidence="2">
    <location>
        <begin position="170"/>
        <end position="192"/>
    </location>
</feature>
<gene>
    <name evidence="3" type="ORF">H9697_01250</name>
</gene>
<dbReference type="AlphaFoldDB" id="A0A9D2Q634"/>
<keyword evidence="2" id="KW-1133">Transmembrane helix</keyword>
<feature type="region of interest" description="Disordered" evidence="1">
    <location>
        <begin position="19"/>
        <end position="42"/>
    </location>
</feature>
<protein>
    <submittedName>
        <fullName evidence="3">Uncharacterized protein</fullName>
    </submittedName>
</protein>
<feature type="compositionally biased region" description="Acidic residues" evidence="1">
    <location>
        <begin position="54"/>
        <end position="79"/>
    </location>
</feature>
<name>A0A9D2Q634_9FIRM</name>
<keyword evidence="2" id="KW-0472">Membrane</keyword>
<dbReference type="EMBL" id="DWVY01000004">
    <property type="protein sequence ID" value="HJC73567.1"/>
    <property type="molecule type" value="Genomic_DNA"/>
</dbReference>
<proteinExistence type="predicted"/>
<reference evidence="3" key="1">
    <citation type="journal article" date="2021" name="PeerJ">
        <title>Extensive microbial diversity within the chicken gut microbiome revealed by metagenomics and culture.</title>
        <authorList>
            <person name="Gilroy R."/>
            <person name="Ravi A."/>
            <person name="Getino M."/>
            <person name="Pursley I."/>
            <person name="Horton D.L."/>
            <person name="Alikhan N.F."/>
            <person name="Baker D."/>
            <person name="Gharbi K."/>
            <person name="Hall N."/>
            <person name="Watson M."/>
            <person name="Adriaenssens E.M."/>
            <person name="Foster-Nyarko E."/>
            <person name="Jarju S."/>
            <person name="Secka A."/>
            <person name="Antonio M."/>
            <person name="Oren A."/>
            <person name="Chaudhuri R.R."/>
            <person name="La Ragione R."/>
            <person name="Hildebrand F."/>
            <person name="Pallen M.J."/>
        </authorList>
    </citation>
    <scope>NUCLEOTIDE SEQUENCE</scope>
    <source>
        <strain evidence="3">CHK196-7946</strain>
    </source>
</reference>
<feature type="transmembrane region" description="Helical" evidence="2">
    <location>
        <begin position="125"/>
        <end position="150"/>
    </location>
</feature>
<reference evidence="3" key="2">
    <citation type="submission" date="2021-04" db="EMBL/GenBank/DDBJ databases">
        <authorList>
            <person name="Gilroy R."/>
        </authorList>
    </citation>
    <scope>NUCLEOTIDE SEQUENCE</scope>
    <source>
        <strain evidence="3">CHK196-7946</strain>
    </source>
</reference>
<feature type="compositionally biased region" description="Basic and acidic residues" evidence="1">
    <location>
        <begin position="89"/>
        <end position="99"/>
    </location>
</feature>
<evidence type="ECO:0000313" key="4">
    <source>
        <dbReference type="Proteomes" id="UP000823902"/>
    </source>
</evidence>
<feature type="region of interest" description="Disordered" evidence="1">
    <location>
        <begin position="54"/>
        <end position="113"/>
    </location>
</feature>
<dbReference type="Proteomes" id="UP000823902">
    <property type="component" value="Unassembled WGS sequence"/>
</dbReference>
<sequence length="276" mass="31170">MSEKREFSDIFDDDFEVTYEDDAGMTVDMSESRRQPGNSRLHWKTAADYEDDFAAADDDDSYDNGSEYDDDDTYGDDYDSSPGRKKRYTDRDQEPEARRSSRRKKGRGVPLAAPIRKGGRTLSRLAAAVVRSLTAILILTIIVYVTYTFWRASTPYGDIMEMIRTQQPSITLLSYLCVAVLFLLFELISLLWSMTRVRVRNGIDSWKEDTGRGLFSFILVFASSYLAFLLSPFIPDAPEAVYGVKGALEVYGSMHNVLFGLCAAGVISCIVRKYFA</sequence>
<feature type="transmembrane region" description="Helical" evidence="2">
    <location>
        <begin position="213"/>
        <end position="234"/>
    </location>
</feature>
<feature type="transmembrane region" description="Helical" evidence="2">
    <location>
        <begin position="254"/>
        <end position="275"/>
    </location>
</feature>
<comment type="caution">
    <text evidence="3">The sequence shown here is derived from an EMBL/GenBank/DDBJ whole genome shotgun (WGS) entry which is preliminary data.</text>
</comment>